<proteinExistence type="predicted"/>
<name>A0A9N9EKJ5_FUNMO</name>
<evidence type="ECO:0000313" key="4">
    <source>
        <dbReference type="Proteomes" id="UP000789375"/>
    </source>
</evidence>
<keyword evidence="4" id="KW-1185">Reference proteome</keyword>
<gene>
    <name evidence="3" type="ORF">FMOSSE_LOCUS12949</name>
</gene>
<organism evidence="3 4">
    <name type="scientific">Funneliformis mosseae</name>
    <name type="common">Endomycorrhizal fungus</name>
    <name type="synonym">Glomus mosseae</name>
    <dbReference type="NCBI Taxonomy" id="27381"/>
    <lineage>
        <taxon>Eukaryota</taxon>
        <taxon>Fungi</taxon>
        <taxon>Fungi incertae sedis</taxon>
        <taxon>Mucoromycota</taxon>
        <taxon>Glomeromycotina</taxon>
        <taxon>Glomeromycetes</taxon>
        <taxon>Glomerales</taxon>
        <taxon>Glomeraceae</taxon>
        <taxon>Funneliformis</taxon>
    </lineage>
</organism>
<evidence type="ECO:0000313" key="3">
    <source>
        <dbReference type="EMBL" id="CAG8682247.1"/>
    </source>
</evidence>
<dbReference type="AlphaFoldDB" id="A0A9N9EKJ5"/>
<keyword evidence="2" id="KW-0472">Membrane</keyword>
<feature type="transmembrane region" description="Helical" evidence="2">
    <location>
        <begin position="33"/>
        <end position="52"/>
    </location>
</feature>
<protein>
    <submittedName>
        <fullName evidence="3">7278_t:CDS:1</fullName>
    </submittedName>
</protein>
<reference evidence="3" key="1">
    <citation type="submission" date="2021-06" db="EMBL/GenBank/DDBJ databases">
        <authorList>
            <person name="Kallberg Y."/>
            <person name="Tangrot J."/>
            <person name="Rosling A."/>
        </authorList>
    </citation>
    <scope>NUCLEOTIDE SEQUENCE</scope>
    <source>
        <strain evidence="3">87-6 pot B 2015</strain>
    </source>
</reference>
<dbReference type="Proteomes" id="UP000789375">
    <property type="component" value="Unassembled WGS sequence"/>
</dbReference>
<dbReference type="EMBL" id="CAJVPP010006850">
    <property type="protein sequence ID" value="CAG8682247.1"/>
    <property type="molecule type" value="Genomic_DNA"/>
</dbReference>
<keyword evidence="2" id="KW-1133">Transmembrane helix</keyword>
<evidence type="ECO:0000256" key="1">
    <source>
        <dbReference type="SAM" id="MobiDB-lite"/>
    </source>
</evidence>
<keyword evidence="2" id="KW-0812">Transmembrane</keyword>
<sequence>SYNARKKGVDDFTDSSSNLEDEYDDEEYGREDLIESLMILALCLLVGYLVYLRQLRWNQAENNRIAADQANNANNAARFGWAGAGGD</sequence>
<accession>A0A9N9EKJ5</accession>
<feature type="region of interest" description="Disordered" evidence="1">
    <location>
        <begin position="1"/>
        <end position="25"/>
    </location>
</feature>
<feature type="non-terminal residue" evidence="3">
    <location>
        <position position="87"/>
    </location>
</feature>
<evidence type="ECO:0000256" key="2">
    <source>
        <dbReference type="SAM" id="Phobius"/>
    </source>
</evidence>
<comment type="caution">
    <text evidence="3">The sequence shown here is derived from an EMBL/GenBank/DDBJ whole genome shotgun (WGS) entry which is preliminary data.</text>
</comment>